<proteinExistence type="predicted"/>
<keyword evidence="3" id="KW-1185">Reference proteome</keyword>
<organism evidence="2 3">
    <name type="scientific">Taxus chinensis</name>
    <name type="common">Chinese yew</name>
    <name type="synonym">Taxus wallichiana var. chinensis</name>
    <dbReference type="NCBI Taxonomy" id="29808"/>
    <lineage>
        <taxon>Eukaryota</taxon>
        <taxon>Viridiplantae</taxon>
        <taxon>Streptophyta</taxon>
        <taxon>Embryophyta</taxon>
        <taxon>Tracheophyta</taxon>
        <taxon>Spermatophyta</taxon>
        <taxon>Pinopsida</taxon>
        <taxon>Pinidae</taxon>
        <taxon>Conifers II</taxon>
        <taxon>Cupressales</taxon>
        <taxon>Taxaceae</taxon>
        <taxon>Taxus</taxon>
    </lineage>
</organism>
<dbReference type="PANTHER" id="PTHR36802">
    <property type="entry name" value="OS02G0815400 PROTEIN"/>
    <property type="match status" value="1"/>
</dbReference>
<reference evidence="2 3" key="1">
    <citation type="journal article" date="2021" name="Nat. Plants">
        <title>The Taxus genome provides insights into paclitaxel biosynthesis.</title>
        <authorList>
            <person name="Xiong X."/>
            <person name="Gou J."/>
            <person name="Liao Q."/>
            <person name="Li Y."/>
            <person name="Zhou Q."/>
            <person name="Bi G."/>
            <person name="Li C."/>
            <person name="Du R."/>
            <person name="Wang X."/>
            <person name="Sun T."/>
            <person name="Guo L."/>
            <person name="Liang H."/>
            <person name="Lu P."/>
            <person name="Wu Y."/>
            <person name="Zhang Z."/>
            <person name="Ro D.K."/>
            <person name="Shang Y."/>
            <person name="Huang S."/>
            <person name="Yan J."/>
        </authorList>
    </citation>
    <scope>NUCLEOTIDE SEQUENCE [LARGE SCALE GENOMIC DNA]</scope>
    <source>
        <strain evidence="2">Ta-2019</strain>
    </source>
</reference>
<gene>
    <name evidence="2" type="ORF">KI387_035865</name>
</gene>
<evidence type="ECO:0000256" key="1">
    <source>
        <dbReference type="SAM" id="Phobius"/>
    </source>
</evidence>
<keyword evidence="1" id="KW-0472">Membrane</keyword>
<dbReference type="OMA" id="FRPSRFH"/>
<dbReference type="PANTHER" id="PTHR36802:SF1">
    <property type="entry name" value="OS02G0815400 PROTEIN"/>
    <property type="match status" value="1"/>
</dbReference>
<accession>A0AA38KR76</accession>
<sequence length="229" mass="24608">ESLVLPPNYLAELPVDLRLDLNDAAFDLSSGRLNQECGEKFGQILMQLSQAWEKADTQGAAEIATLFPSLQGSLTENIEAAVGKRLIRAGRRFASVGQYGEGELQKISKSMIAAGEALARNSSSATEQEQPIDETRILKFGTLQVELTPKKAYIGSIFALAFGILSWQLSVAVQSTPEDSLQYANGNALLYAKSLRGALLALCYSSTILSGSTMVGLILYGRQLSSKGK</sequence>
<dbReference type="EMBL" id="JAHRHJ020000007">
    <property type="protein sequence ID" value="KAH9307954.1"/>
    <property type="molecule type" value="Genomic_DNA"/>
</dbReference>
<feature type="non-terminal residue" evidence="2">
    <location>
        <position position="229"/>
    </location>
</feature>
<keyword evidence="1" id="KW-0812">Transmembrane</keyword>
<dbReference type="GO" id="GO:0009507">
    <property type="term" value="C:chloroplast"/>
    <property type="evidence" value="ECO:0007669"/>
    <property type="project" value="TreeGrafter"/>
</dbReference>
<protein>
    <submittedName>
        <fullName evidence="2">Uncharacterized protein</fullName>
    </submittedName>
</protein>
<keyword evidence="1" id="KW-1133">Transmembrane helix</keyword>
<evidence type="ECO:0000313" key="2">
    <source>
        <dbReference type="EMBL" id="KAH9307954.1"/>
    </source>
</evidence>
<evidence type="ECO:0000313" key="3">
    <source>
        <dbReference type="Proteomes" id="UP000824469"/>
    </source>
</evidence>
<comment type="caution">
    <text evidence="2">The sequence shown here is derived from an EMBL/GenBank/DDBJ whole genome shotgun (WGS) entry which is preliminary data.</text>
</comment>
<name>A0AA38KR76_TAXCH</name>
<dbReference type="Proteomes" id="UP000824469">
    <property type="component" value="Unassembled WGS sequence"/>
</dbReference>
<dbReference type="AlphaFoldDB" id="A0AA38KR76"/>
<feature type="transmembrane region" description="Helical" evidence="1">
    <location>
        <begin position="198"/>
        <end position="220"/>
    </location>
</feature>